<feature type="transmembrane region" description="Helical" evidence="1">
    <location>
        <begin position="6"/>
        <end position="25"/>
    </location>
</feature>
<gene>
    <name evidence="2" type="ORF">HMPREF1981_01992</name>
</gene>
<accession>U2CKN1</accession>
<evidence type="ECO:0000256" key="1">
    <source>
        <dbReference type="SAM" id="Phobius"/>
    </source>
</evidence>
<evidence type="ECO:0000313" key="3">
    <source>
        <dbReference type="Proteomes" id="UP000016496"/>
    </source>
</evidence>
<dbReference type="Proteomes" id="UP000016496">
    <property type="component" value="Unassembled WGS sequence"/>
</dbReference>
<reference evidence="2 3" key="1">
    <citation type="submission" date="2013-08" db="EMBL/GenBank/DDBJ databases">
        <authorList>
            <person name="Weinstock G."/>
            <person name="Sodergren E."/>
            <person name="Wylie T."/>
            <person name="Fulton L."/>
            <person name="Fulton R."/>
            <person name="Fronick C."/>
            <person name="O'Laughlin M."/>
            <person name="Godfrey J."/>
            <person name="Miner T."/>
            <person name="Herter B."/>
            <person name="Appelbaum E."/>
            <person name="Cordes M."/>
            <person name="Lek S."/>
            <person name="Wollam A."/>
            <person name="Pepin K.H."/>
            <person name="Palsikar V.B."/>
            <person name="Mitreva M."/>
            <person name="Wilson R.K."/>
        </authorList>
    </citation>
    <scope>NUCLEOTIDE SEQUENCE [LARGE SCALE GENOMIC DNA]</scope>
    <source>
        <strain evidence="2 3">F0041</strain>
    </source>
</reference>
<dbReference type="HOGENOM" id="CLU_3058696_0_0_10"/>
<keyword evidence="1" id="KW-0472">Membrane</keyword>
<sequence length="53" mass="6248">MTFACIFGFFGVFPTKTVLLILFFAPELVKTYDVYHIVFVARSSLREMLFYTR</sequence>
<keyword evidence="1" id="KW-1133">Transmembrane helix</keyword>
<proteinExistence type="predicted"/>
<dbReference type="AlphaFoldDB" id="U2CKN1"/>
<evidence type="ECO:0000313" key="2">
    <source>
        <dbReference type="EMBL" id="ERI85105.1"/>
    </source>
</evidence>
<comment type="caution">
    <text evidence="2">The sequence shown here is derived from an EMBL/GenBank/DDBJ whole genome shotgun (WGS) entry which is preliminary data.</text>
</comment>
<organism evidence="2 3">
    <name type="scientific">Bacteroides pyogenes F0041</name>
    <dbReference type="NCBI Taxonomy" id="1321819"/>
    <lineage>
        <taxon>Bacteria</taxon>
        <taxon>Pseudomonadati</taxon>
        <taxon>Bacteroidota</taxon>
        <taxon>Bacteroidia</taxon>
        <taxon>Bacteroidales</taxon>
        <taxon>Bacteroidaceae</taxon>
        <taxon>Bacteroides</taxon>
    </lineage>
</organism>
<name>U2CKN1_9BACE</name>
<keyword evidence="1" id="KW-0812">Transmembrane</keyword>
<dbReference type="EMBL" id="AWSV01000108">
    <property type="protein sequence ID" value="ERI85105.1"/>
    <property type="molecule type" value="Genomic_DNA"/>
</dbReference>
<protein>
    <submittedName>
        <fullName evidence="2">Uncharacterized protein</fullName>
    </submittedName>
</protein>